<dbReference type="EMBL" id="JAHUTI010053482">
    <property type="protein sequence ID" value="MED6249825.1"/>
    <property type="molecule type" value="Genomic_DNA"/>
</dbReference>
<sequence length="106" mass="12187">MYHFSFCLPPFILHKVASLFPSTSGPHDMRAGRFPNRFRGVYTKLREGEKRKLVSDEVLADKVFLIRNKIQMVCKHTSSSLSLLLLLSPLPSLFPFSPCFLYFFSS</sequence>
<evidence type="ECO:0000313" key="1">
    <source>
        <dbReference type="EMBL" id="MED6249825.1"/>
    </source>
</evidence>
<proteinExistence type="predicted"/>
<keyword evidence="2" id="KW-1185">Reference proteome</keyword>
<comment type="caution">
    <text evidence="1">The sequence shown here is derived from an EMBL/GenBank/DDBJ whole genome shotgun (WGS) entry which is preliminary data.</text>
</comment>
<protein>
    <submittedName>
        <fullName evidence="1">Uncharacterized protein</fullName>
    </submittedName>
</protein>
<organism evidence="1 2">
    <name type="scientific">Ataeniobius toweri</name>
    <dbReference type="NCBI Taxonomy" id="208326"/>
    <lineage>
        <taxon>Eukaryota</taxon>
        <taxon>Metazoa</taxon>
        <taxon>Chordata</taxon>
        <taxon>Craniata</taxon>
        <taxon>Vertebrata</taxon>
        <taxon>Euteleostomi</taxon>
        <taxon>Actinopterygii</taxon>
        <taxon>Neopterygii</taxon>
        <taxon>Teleostei</taxon>
        <taxon>Neoteleostei</taxon>
        <taxon>Acanthomorphata</taxon>
        <taxon>Ovalentaria</taxon>
        <taxon>Atherinomorphae</taxon>
        <taxon>Cyprinodontiformes</taxon>
        <taxon>Goodeidae</taxon>
        <taxon>Ataeniobius</taxon>
    </lineage>
</organism>
<dbReference type="Proteomes" id="UP001345963">
    <property type="component" value="Unassembled WGS sequence"/>
</dbReference>
<evidence type="ECO:0000313" key="2">
    <source>
        <dbReference type="Proteomes" id="UP001345963"/>
    </source>
</evidence>
<accession>A0ABU7BJN1</accession>
<name>A0ABU7BJN1_9TELE</name>
<reference evidence="1 2" key="1">
    <citation type="submission" date="2021-07" db="EMBL/GenBank/DDBJ databases">
        <authorList>
            <person name="Palmer J.M."/>
        </authorList>
    </citation>
    <scope>NUCLEOTIDE SEQUENCE [LARGE SCALE GENOMIC DNA]</scope>
    <source>
        <strain evidence="1 2">AT_MEX2019</strain>
        <tissue evidence="1">Muscle</tissue>
    </source>
</reference>
<gene>
    <name evidence="1" type="ORF">ATANTOWER_020346</name>
</gene>